<reference evidence="3" key="1">
    <citation type="submission" date="2021-03" db="EMBL/GenBank/DDBJ databases">
        <title>Comparative genomics and phylogenomic investigation of the class Geoglossomycetes provide insights into ecological specialization and systematics.</title>
        <authorList>
            <person name="Melie T."/>
            <person name="Pirro S."/>
            <person name="Miller A.N."/>
            <person name="Quandt A."/>
        </authorList>
    </citation>
    <scope>NUCLEOTIDE SEQUENCE</scope>
    <source>
        <strain evidence="3">GBOQ0MN5Z8</strain>
    </source>
</reference>
<dbReference type="OrthoDB" id="674604at2759"/>
<dbReference type="SUPFAM" id="SSF52540">
    <property type="entry name" value="P-loop containing nucleoside triphosphate hydrolases"/>
    <property type="match status" value="1"/>
</dbReference>
<dbReference type="Pfam" id="PF13424">
    <property type="entry name" value="TPR_12"/>
    <property type="match status" value="4"/>
</dbReference>
<evidence type="ECO:0000313" key="4">
    <source>
        <dbReference type="Proteomes" id="UP000698800"/>
    </source>
</evidence>
<evidence type="ECO:0000259" key="2">
    <source>
        <dbReference type="Pfam" id="PF13191"/>
    </source>
</evidence>
<dbReference type="PRINTS" id="PR00381">
    <property type="entry name" value="KINESINLIGHT"/>
</dbReference>
<dbReference type="Gene3D" id="3.40.50.300">
    <property type="entry name" value="P-loop containing nucleotide triphosphate hydrolases"/>
    <property type="match status" value="1"/>
</dbReference>
<dbReference type="InterPro" id="IPR019734">
    <property type="entry name" value="TPR_rpt"/>
</dbReference>
<dbReference type="AlphaFoldDB" id="A0A9P8I5P2"/>
<dbReference type="Proteomes" id="UP000698800">
    <property type="component" value="Unassembled WGS sequence"/>
</dbReference>
<keyword evidence="4" id="KW-1185">Reference proteome</keyword>
<organism evidence="3 4">
    <name type="scientific">Glutinoglossum americanum</name>
    <dbReference type="NCBI Taxonomy" id="1670608"/>
    <lineage>
        <taxon>Eukaryota</taxon>
        <taxon>Fungi</taxon>
        <taxon>Dikarya</taxon>
        <taxon>Ascomycota</taxon>
        <taxon>Pezizomycotina</taxon>
        <taxon>Geoglossomycetes</taxon>
        <taxon>Geoglossales</taxon>
        <taxon>Geoglossaceae</taxon>
        <taxon>Glutinoglossum</taxon>
    </lineage>
</organism>
<evidence type="ECO:0000256" key="1">
    <source>
        <dbReference type="PROSITE-ProRule" id="PRU00339"/>
    </source>
</evidence>
<accession>A0A9P8I5P2</accession>
<keyword evidence="1" id="KW-0802">TPR repeat</keyword>
<name>A0A9P8I5P2_9PEZI</name>
<dbReference type="InterPro" id="IPR053137">
    <property type="entry name" value="NLR-like"/>
</dbReference>
<dbReference type="InterPro" id="IPR041664">
    <property type="entry name" value="AAA_16"/>
</dbReference>
<dbReference type="Pfam" id="PF13374">
    <property type="entry name" value="TPR_10"/>
    <property type="match status" value="1"/>
</dbReference>
<dbReference type="PANTHER" id="PTHR46082">
    <property type="entry name" value="ATP/GTP-BINDING PROTEIN-RELATED"/>
    <property type="match status" value="1"/>
</dbReference>
<dbReference type="SMART" id="SM00028">
    <property type="entry name" value="TPR"/>
    <property type="match status" value="10"/>
</dbReference>
<dbReference type="SUPFAM" id="SSF48452">
    <property type="entry name" value="TPR-like"/>
    <property type="match status" value="1"/>
</dbReference>
<dbReference type="PANTHER" id="PTHR46082:SF6">
    <property type="entry name" value="AAA+ ATPASE DOMAIN-CONTAINING PROTEIN-RELATED"/>
    <property type="match status" value="1"/>
</dbReference>
<dbReference type="Gene3D" id="1.25.40.10">
    <property type="entry name" value="Tetratricopeptide repeat domain"/>
    <property type="match status" value="3"/>
</dbReference>
<dbReference type="GO" id="GO:0043531">
    <property type="term" value="F:ADP binding"/>
    <property type="evidence" value="ECO:0007669"/>
    <property type="project" value="InterPro"/>
</dbReference>
<feature type="repeat" description="TPR" evidence="1">
    <location>
        <begin position="1120"/>
        <end position="1153"/>
    </location>
</feature>
<feature type="domain" description="Orc1-like AAA ATPase" evidence="2">
    <location>
        <begin position="408"/>
        <end position="534"/>
    </location>
</feature>
<dbReference type="Pfam" id="PF13191">
    <property type="entry name" value="AAA_16"/>
    <property type="match status" value="1"/>
</dbReference>
<proteinExistence type="predicted"/>
<protein>
    <recommendedName>
        <fullName evidence="2">Orc1-like AAA ATPase domain-containing protein</fullName>
    </recommendedName>
</protein>
<dbReference type="EMBL" id="JAGHQL010000083">
    <property type="protein sequence ID" value="KAH0541264.1"/>
    <property type="molecule type" value="Genomic_DNA"/>
</dbReference>
<sequence length="1248" mass="138327">MPFSGLLKRKKDEIKVRLGNTTSGSSRQNLVELPPLGLLELAKGIDPAVDIVAVHGLNGHREKSWTAKNNVNWLRDLLPEVIPKARIFSWGYGANTHSRSPVSVQYLYDHSTALVSDLGLERQLTGSTAKLCVLGIPVAADKALRIVVTSQRPMGVLLVDSARGGKRKEEGKIAHVLERQRAGHDRTCGVSKLFALSGQIKREIVALIHSDSARKGHLESQRAIKISTYGILFLGTPHQGGAGVEWGKILLYIASIFAQTNKSLLRHLEKDSEWSQQQSQQYAAISNDFVTRFAYETYPTPTPLGKSVVVPKSSAVIPGAVDAEQIAIMADHINMAKYPSAEDSEFRKVSGHLLLMANGCTSKIEMNWRDEGNVEKGLLTNDAPALSGQFKADFKVPFDLTGVPAIAKFIGRDTEIEQLREILPSVGPDRRKVLVLHGLGGIGKTQLAIEFARRHRDNFSAIFWLNGKTREALVRSIAAIAKRLSHAQKPTTAVVDLKEPEDVERKAREVLSWLSLEGNSKWLLIFDNIDKDDALGIGDEEAYCIESFFPGADQGSIIITTRLKRLGEFGKPLPVGILGQGEALELLAEIAGRAILQEDDRSSWSADAMELTTRLDGLPLAIVMAGSYISLRGTSVSKYLQLYRESWRDLQRTTRPRHHYPNGTIETTWTISYEEIQKADVVAAKLLLLLACFDNQDIWFGLLEYGKYDLHAPGWFRKIVSSETNFYGYMAMLLDYSLIEAKESSGHSESYSMHPVVQDWCNERLDRGQSDEFIVTALASIGFVVPTREEWHYDFLQQRLLPHANQILSLIDWRSFQDNPREFAIYSSLSRLGILYQGQGKLTEAEATYQRALVGAEELLDPGHNLTLDTVNNLGNLYLEQGKFKEAEAMFKRALAGYEKALGLGHSSTLNTISNLGNLYMVQGKPKQAEAMYERALKGKEKALGLDHASTLDTANNLGILYLKQGKPKEAEAVLKRVLMGIEKALGLDHTSTLETVNNLGNLYLKQGKLEEAEAMDKRALMGKEKALGLDHTSTLDTVDNLGNLYLKQGKLEEAKAMYERALKGKEKALGSDHTSTLDVVHNLGNLYLKQGKLEEAEAMDKRALMGKEKALGLDHTSTLDTVDNLGNLYLKQGKLEEAKAMYERALKGKEKALGSDHTSTLDVVHNLGSLYEDQDRAVEAETMYERALAGCEKVLGPDHSSTLLTVNCLGRLYEGQGKLAEAEALYQRHHTWVQQRLANRVPSETSP</sequence>
<gene>
    <name evidence="3" type="ORF">FGG08_004269</name>
</gene>
<comment type="caution">
    <text evidence="3">The sequence shown here is derived from an EMBL/GenBank/DDBJ whole genome shotgun (WGS) entry which is preliminary data.</text>
</comment>
<feature type="repeat" description="TPR" evidence="1">
    <location>
        <begin position="1036"/>
        <end position="1069"/>
    </location>
</feature>
<dbReference type="InterPro" id="IPR027417">
    <property type="entry name" value="P-loop_NTPase"/>
</dbReference>
<dbReference type="InterPro" id="IPR011990">
    <property type="entry name" value="TPR-like_helical_dom_sf"/>
</dbReference>
<feature type="repeat" description="TPR" evidence="1">
    <location>
        <begin position="868"/>
        <end position="901"/>
    </location>
</feature>
<dbReference type="PROSITE" id="PS50005">
    <property type="entry name" value="TPR"/>
    <property type="match status" value="4"/>
</dbReference>
<evidence type="ECO:0000313" key="3">
    <source>
        <dbReference type="EMBL" id="KAH0541264.1"/>
    </source>
</evidence>
<feature type="repeat" description="TPR" evidence="1">
    <location>
        <begin position="910"/>
        <end position="943"/>
    </location>
</feature>